<evidence type="ECO:0000256" key="5">
    <source>
        <dbReference type="ARBA" id="ARBA00023163"/>
    </source>
</evidence>
<keyword evidence="8" id="KW-1185">Reference proteome</keyword>
<keyword evidence="2" id="KW-1277">Toxin-antitoxin system</keyword>
<keyword evidence="3" id="KW-0805">Transcription regulation</keyword>
<keyword evidence="4" id="KW-0238">DNA-binding</keyword>
<dbReference type="Pfam" id="PF08681">
    <property type="entry name" value="TacA1"/>
    <property type="match status" value="1"/>
</dbReference>
<accession>A0ABR9VM93</accession>
<dbReference type="EMBL" id="JADEVV010000002">
    <property type="protein sequence ID" value="MBE9252467.1"/>
    <property type="molecule type" value="Genomic_DNA"/>
</dbReference>
<protein>
    <submittedName>
        <fullName evidence="7">DUF1778 domain-containing protein</fullName>
    </submittedName>
</protein>
<dbReference type="Gene3D" id="1.20.5.780">
    <property type="entry name" value="Single helix bin"/>
    <property type="match status" value="1"/>
</dbReference>
<keyword evidence="1" id="KW-0678">Repressor</keyword>
<dbReference type="RefSeq" id="WP_190599307.1">
    <property type="nucleotide sequence ID" value="NZ_JADEVV010000002.1"/>
</dbReference>
<reference evidence="7 8" key="1">
    <citation type="submission" date="2020-10" db="EMBL/GenBank/DDBJ databases">
        <authorList>
            <person name="Castelo-Branco R."/>
            <person name="Eusebio N."/>
            <person name="Adriana R."/>
            <person name="Vieira A."/>
            <person name="Brugerolle De Fraissinette N."/>
            <person name="Rezende De Castro R."/>
            <person name="Schneider M.P."/>
            <person name="Vasconcelos V."/>
            <person name="Leao P.N."/>
        </authorList>
    </citation>
    <scope>NUCLEOTIDE SEQUENCE [LARGE SCALE GENOMIC DNA]</scope>
    <source>
        <strain evidence="7 8">LEGE 00031</strain>
    </source>
</reference>
<dbReference type="Proteomes" id="UP000658720">
    <property type="component" value="Unassembled WGS sequence"/>
</dbReference>
<dbReference type="InterPro" id="IPR010985">
    <property type="entry name" value="Ribbon_hlx_hlx"/>
</dbReference>
<evidence type="ECO:0000256" key="4">
    <source>
        <dbReference type="ARBA" id="ARBA00023125"/>
    </source>
</evidence>
<comment type="caution">
    <text evidence="7">The sequence shown here is derived from an EMBL/GenBank/DDBJ whole genome shotgun (WGS) entry which is preliminary data.</text>
</comment>
<dbReference type="SUPFAM" id="SSF47598">
    <property type="entry name" value="Ribbon-helix-helix"/>
    <property type="match status" value="1"/>
</dbReference>
<name>A0ABR9VM93_9SYNC</name>
<sequence>MNSKVSHTRDERVQLRLTQRQKATIQQASQIKQTSMTSFILEQSYQAALAVVGNQQLFSLSDQAWDDFCIALESPPKSLPRLRDLLTEPGVFDD</sequence>
<evidence type="ECO:0000313" key="7">
    <source>
        <dbReference type="EMBL" id="MBE9252467.1"/>
    </source>
</evidence>
<dbReference type="PANTHER" id="PTHR35401">
    <property type="entry name" value="COPG FAMILY HELIX-TURN-HELIX PROTEIN-RELATED-RELATED"/>
    <property type="match status" value="1"/>
</dbReference>
<evidence type="ECO:0000256" key="1">
    <source>
        <dbReference type="ARBA" id="ARBA00022491"/>
    </source>
</evidence>
<comment type="similarity">
    <text evidence="6">Belongs to the TacA antitoxin family.</text>
</comment>
<evidence type="ECO:0000313" key="8">
    <source>
        <dbReference type="Proteomes" id="UP000658720"/>
    </source>
</evidence>
<evidence type="ECO:0000256" key="2">
    <source>
        <dbReference type="ARBA" id="ARBA00022649"/>
    </source>
</evidence>
<dbReference type="InterPro" id="IPR014795">
    <property type="entry name" value="TacA_1-like"/>
</dbReference>
<evidence type="ECO:0000256" key="3">
    <source>
        <dbReference type="ARBA" id="ARBA00023015"/>
    </source>
</evidence>
<organism evidence="7 8">
    <name type="scientific">Synechocystis salina LEGE 00031</name>
    <dbReference type="NCBI Taxonomy" id="1828736"/>
    <lineage>
        <taxon>Bacteria</taxon>
        <taxon>Bacillati</taxon>
        <taxon>Cyanobacteriota</taxon>
        <taxon>Cyanophyceae</taxon>
        <taxon>Synechococcales</taxon>
        <taxon>Merismopediaceae</taxon>
        <taxon>Synechocystis</taxon>
    </lineage>
</organism>
<evidence type="ECO:0000256" key="6">
    <source>
        <dbReference type="ARBA" id="ARBA00049988"/>
    </source>
</evidence>
<dbReference type="PANTHER" id="PTHR35401:SF1">
    <property type="entry name" value="CYTOPLASMIC PROTEIN"/>
    <property type="match status" value="1"/>
</dbReference>
<gene>
    <name evidence="7" type="ORF">IQ217_01080</name>
</gene>
<proteinExistence type="inferred from homology"/>
<keyword evidence="5" id="KW-0804">Transcription</keyword>